<feature type="domain" description="THUMP" evidence="9">
    <location>
        <begin position="66"/>
        <end position="173"/>
    </location>
</feature>
<feature type="binding site" evidence="8">
    <location>
        <begin position="191"/>
        <end position="192"/>
    </location>
    <ligand>
        <name>ATP</name>
        <dbReference type="ChEBI" id="CHEBI:30616"/>
    </ligand>
</feature>
<dbReference type="SMART" id="SM00981">
    <property type="entry name" value="THUMP"/>
    <property type="match status" value="1"/>
</dbReference>
<feature type="binding site" evidence="8">
    <location>
        <position position="305"/>
    </location>
    <ligand>
        <name>ATP</name>
        <dbReference type="ChEBI" id="CHEBI:30616"/>
    </ligand>
</feature>
<dbReference type="Gene3D" id="3.40.50.620">
    <property type="entry name" value="HUPs"/>
    <property type="match status" value="1"/>
</dbReference>
<reference evidence="11" key="1">
    <citation type="submission" date="2017-11" db="EMBL/GenBank/DDBJ databases">
        <title>Phenotypic and genomic properties of facultatively anaerobic sulfur-reducing natronoarchaea from hypersaline soda lakes.</title>
        <authorList>
            <person name="Sorokin D.Y."/>
            <person name="Kublanov I.V."/>
            <person name="Roman P."/>
            <person name="Sinninghe Damste J.S."/>
            <person name="Golyshin P.N."/>
            <person name="Rojo D."/>
            <person name="Ciordia S."/>
            <person name="Mena M.D.C."/>
            <person name="Ferrer M."/>
            <person name="Messina E."/>
            <person name="Smedile F."/>
            <person name="La Spada G."/>
            <person name="La Cono V."/>
            <person name="Yakimov M.M."/>
        </authorList>
    </citation>
    <scope>NUCLEOTIDE SEQUENCE [LARGE SCALE GENOMIC DNA]</scope>
    <source>
        <strain evidence="11">AArc-Sl</strain>
    </source>
</reference>
<dbReference type="GO" id="GO:0140741">
    <property type="term" value="F:tRNA-uracil-4 sulfurtransferase activity"/>
    <property type="evidence" value="ECO:0007669"/>
    <property type="project" value="UniProtKB-EC"/>
</dbReference>
<comment type="catalytic activity">
    <reaction evidence="8">
        <text>[ThiS sulfur-carrier protein]-C-terminal Gly-Gly-AMP + S-sulfanyl-L-cysteinyl-[cysteine desulfurase] + AH2 = [ThiS sulfur-carrier protein]-C-terminal-Gly-aminoethanethioate + L-cysteinyl-[cysteine desulfurase] + A + AMP + 2 H(+)</text>
        <dbReference type="Rhea" id="RHEA:43340"/>
        <dbReference type="Rhea" id="RHEA-COMP:12157"/>
        <dbReference type="Rhea" id="RHEA-COMP:12158"/>
        <dbReference type="Rhea" id="RHEA-COMP:12910"/>
        <dbReference type="Rhea" id="RHEA-COMP:19908"/>
        <dbReference type="ChEBI" id="CHEBI:13193"/>
        <dbReference type="ChEBI" id="CHEBI:15378"/>
        <dbReference type="ChEBI" id="CHEBI:17499"/>
        <dbReference type="ChEBI" id="CHEBI:29950"/>
        <dbReference type="ChEBI" id="CHEBI:61963"/>
        <dbReference type="ChEBI" id="CHEBI:90618"/>
        <dbReference type="ChEBI" id="CHEBI:232372"/>
        <dbReference type="ChEBI" id="CHEBI:456215"/>
    </reaction>
</comment>
<organism evidence="10 11">
    <name type="scientific">Halalkaliarchaeum desulfuricum</name>
    <dbReference type="NCBI Taxonomy" id="2055893"/>
    <lineage>
        <taxon>Archaea</taxon>
        <taxon>Methanobacteriati</taxon>
        <taxon>Methanobacteriota</taxon>
        <taxon>Stenosarchaea group</taxon>
        <taxon>Halobacteria</taxon>
        <taxon>Halobacteriales</taxon>
        <taxon>Haloferacaceae</taxon>
        <taxon>Halalkaliarchaeum</taxon>
    </lineage>
</organism>
<dbReference type="GO" id="GO:0005524">
    <property type="term" value="F:ATP binding"/>
    <property type="evidence" value="ECO:0007669"/>
    <property type="project" value="UniProtKB-UniRule"/>
</dbReference>
<dbReference type="InterPro" id="IPR054173">
    <property type="entry name" value="ThiI_fer"/>
</dbReference>
<evidence type="ECO:0000256" key="5">
    <source>
        <dbReference type="ARBA" id="ARBA00022840"/>
    </source>
</evidence>
<keyword evidence="2 8" id="KW-0820">tRNA-binding</keyword>
<evidence type="ECO:0000256" key="4">
    <source>
        <dbReference type="ARBA" id="ARBA00022741"/>
    </source>
</evidence>
<evidence type="ECO:0000256" key="2">
    <source>
        <dbReference type="ARBA" id="ARBA00022555"/>
    </source>
</evidence>
<dbReference type="Pfam" id="PF02568">
    <property type="entry name" value="ThiI"/>
    <property type="match status" value="1"/>
</dbReference>
<comment type="function">
    <text evidence="8">Catalyzes the ATP-dependent transfer of a sulfur to tRNA to produce 4-thiouridine in position 8 of tRNAs, which functions as a near-UV photosensor. Also catalyzes the transfer of sulfur to the sulfur carrier protein ThiS, forming ThiS-thiocarboxylate. This is a step in the synthesis of thiazole, in the thiamine biosynthesis pathway. The sulfur is donated as persulfide by IscS.</text>
</comment>
<dbReference type="InterPro" id="IPR014729">
    <property type="entry name" value="Rossmann-like_a/b/a_fold"/>
</dbReference>
<dbReference type="KEGG" id="hdf:AArcSl_1417"/>
<keyword evidence="1 8" id="KW-0963">Cytoplasm</keyword>
<dbReference type="PANTHER" id="PTHR43209">
    <property type="entry name" value="TRNA SULFURTRANSFERASE"/>
    <property type="match status" value="1"/>
</dbReference>
<keyword evidence="6 8" id="KW-0694">RNA-binding</keyword>
<dbReference type="GO" id="GO:0009228">
    <property type="term" value="P:thiamine biosynthetic process"/>
    <property type="evidence" value="ECO:0007669"/>
    <property type="project" value="UniProtKB-KW"/>
</dbReference>
<dbReference type="GO" id="GO:0004810">
    <property type="term" value="F:CCA tRNA nucleotidyltransferase activity"/>
    <property type="evidence" value="ECO:0007669"/>
    <property type="project" value="InterPro"/>
</dbReference>
<dbReference type="InterPro" id="IPR003720">
    <property type="entry name" value="tRNA_STrfase"/>
</dbReference>
<dbReference type="PANTHER" id="PTHR43209:SF1">
    <property type="entry name" value="TRNA SULFURTRANSFERASE"/>
    <property type="match status" value="1"/>
</dbReference>
<comment type="pathway">
    <text evidence="8">Cofactor biosynthesis; thiamine diphosphate biosynthesis.</text>
</comment>
<dbReference type="Pfam" id="PF02926">
    <property type="entry name" value="THUMP"/>
    <property type="match status" value="1"/>
</dbReference>
<dbReference type="PROSITE" id="PS51165">
    <property type="entry name" value="THUMP"/>
    <property type="match status" value="1"/>
</dbReference>
<dbReference type="InterPro" id="IPR020536">
    <property type="entry name" value="ThiI_AANH"/>
</dbReference>
<name>A0A343TIX6_9EURY</name>
<dbReference type="HAMAP" id="MF_00021">
    <property type="entry name" value="ThiI"/>
    <property type="match status" value="1"/>
</dbReference>
<dbReference type="Gene3D" id="3.30.2130.30">
    <property type="match status" value="1"/>
</dbReference>
<comment type="caution">
    <text evidence="8">Lacks conserved residue(s) required for the propagation of feature annotation.</text>
</comment>
<keyword evidence="4 8" id="KW-0547">Nucleotide-binding</keyword>
<evidence type="ECO:0000313" key="10">
    <source>
        <dbReference type="EMBL" id="AUX09048.1"/>
    </source>
</evidence>
<evidence type="ECO:0000256" key="3">
    <source>
        <dbReference type="ARBA" id="ARBA00022679"/>
    </source>
</evidence>
<dbReference type="UniPathway" id="UPA00060"/>
<evidence type="ECO:0000259" key="9">
    <source>
        <dbReference type="PROSITE" id="PS51165"/>
    </source>
</evidence>
<dbReference type="Pfam" id="PF22025">
    <property type="entry name" value="ThiI_fer"/>
    <property type="match status" value="1"/>
</dbReference>
<dbReference type="EC" id="2.8.1.4" evidence="8"/>
<evidence type="ECO:0000313" key="11">
    <source>
        <dbReference type="Proteomes" id="UP000263012"/>
    </source>
</evidence>
<protein>
    <recommendedName>
        <fullName evidence="8">Probable tRNA sulfurtransferase</fullName>
        <ecNumber evidence="8">2.8.1.4</ecNumber>
    </recommendedName>
    <alternativeName>
        <fullName evidence="8">Sulfur carrier protein ThiS sulfurtransferase</fullName>
    </alternativeName>
    <alternativeName>
        <fullName evidence="8">Thiamine biosynthesis protein ThiI</fullName>
    </alternativeName>
    <alternativeName>
        <fullName evidence="8">tRNA 4-thiouridine synthase</fullName>
    </alternativeName>
</protein>
<dbReference type="GO" id="GO:0005829">
    <property type="term" value="C:cytosol"/>
    <property type="evidence" value="ECO:0007669"/>
    <property type="project" value="TreeGrafter"/>
</dbReference>
<dbReference type="AlphaFoldDB" id="A0A343TIX6"/>
<dbReference type="OrthoDB" id="372227at2157"/>
<comment type="similarity">
    <text evidence="8">Belongs to the ThiI family.</text>
</comment>
<dbReference type="RefSeq" id="WP_119816990.1">
    <property type="nucleotide sequence ID" value="NZ_CP025066.1"/>
</dbReference>
<dbReference type="GO" id="GO:0000049">
    <property type="term" value="F:tRNA binding"/>
    <property type="evidence" value="ECO:0007669"/>
    <property type="project" value="UniProtKB-UniRule"/>
</dbReference>
<accession>A0A343TIX6</accession>
<keyword evidence="7 8" id="KW-0784">Thiamine biosynthesis</keyword>
<gene>
    <name evidence="8 10" type="primary">thiI</name>
    <name evidence="10" type="ORF">AArcSl_1417</name>
</gene>
<proteinExistence type="inferred from homology"/>
<keyword evidence="3 8" id="KW-0808">Transferase</keyword>
<keyword evidence="11" id="KW-1185">Reference proteome</keyword>
<dbReference type="GO" id="GO:0009229">
    <property type="term" value="P:thiamine diphosphate biosynthetic process"/>
    <property type="evidence" value="ECO:0007669"/>
    <property type="project" value="UniProtKB-UniRule"/>
</dbReference>
<dbReference type="InterPro" id="IPR049962">
    <property type="entry name" value="THUMP_ThiI"/>
</dbReference>
<sequence>MEPPGADTVLVRYGEITTKSEHVRGWMADRLLGNLSTLLEDRGIEGTVESRYRSRPLIHTTEEAVAAATRAAADTFGVTSASAALRVEPTAEAIAVALARTAEAGYDGGTFAVRARCAGDDHPFSSEELGEIGGDAVWGAVEDDFEPAVDLDDPDWAVSVECRSEDAYVFLDRLGGPGGLPLGSQEPLVALISGGIDSPVAAYEAMRRGSPVVPLYVDLGRYGGIDHRARVIETVATLSEYVPGEELRLRIAPGGDAVETLIDAMDRGRMLAWRRFTFVVAEAVATREDAVGIVTGEAIGQKSSQTASNLAVTSAATSLPVHRPLVSTDKNDISERAREIGTFPDSTIPVGCNQLVPAQPETRGSLGEIEELEPDELADLAAEAARNLEIVEPQQPEQESQ</sequence>
<keyword evidence="5 8" id="KW-0067">ATP-binding</keyword>
<dbReference type="GO" id="GO:0002937">
    <property type="term" value="P:tRNA 4-thiouridine biosynthesis"/>
    <property type="evidence" value="ECO:0007669"/>
    <property type="project" value="TreeGrafter"/>
</dbReference>
<feature type="binding site" evidence="8">
    <location>
        <position position="296"/>
    </location>
    <ligand>
        <name>ATP</name>
        <dbReference type="ChEBI" id="CHEBI:30616"/>
    </ligand>
</feature>
<feature type="binding site" evidence="8">
    <location>
        <position position="274"/>
    </location>
    <ligand>
        <name>ATP</name>
        <dbReference type="ChEBI" id="CHEBI:30616"/>
    </ligand>
</feature>
<dbReference type="SUPFAM" id="SSF52402">
    <property type="entry name" value="Adenine nucleotide alpha hydrolases-like"/>
    <property type="match status" value="1"/>
</dbReference>
<dbReference type="CDD" id="cd11716">
    <property type="entry name" value="THUMP_ThiI"/>
    <property type="match status" value="1"/>
</dbReference>
<evidence type="ECO:0000256" key="7">
    <source>
        <dbReference type="ARBA" id="ARBA00022977"/>
    </source>
</evidence>
<evidence type="ECO:0000256" key="1">
    <source>
        <dbReference type="ARBA" id="ARBA00022490"/>
    </source>
</evidence>
<dbReference type="InterPro" id="IPR050102">
    <property type="entry name" value="tRNA_sulfurtransferase_ThiI"/>
</dbReference>
<evidence type="ECO:0000256" key="6">
    <source>
        <dbReference type="ARBA" id="ARBA00022884"/>
    </source>
</evidence>
<dbReference type="EMBL" id="CP025066">
    <property type="protein sequence ID" value="AUX09048.1"/>
    <property type="molecule type" value="Genomic_DNA"/>
</dbReference>
<evidence type="ECO:0000256" key="8">
    <source>
        <dbReference type="HAMAP-Rule" id="MF_00021"/>
    </source>
</evidence>
<comment type="subcellular location">
    <subcellularLocation>
        <location evidence="8">Cytoplasm</location>
    </subcellularLocation>
</comment>
<dbReference type="Proteomes" id="UP000263012">
    <property type="component" value="Chromosome"/>
</dbReference>
<comment type="catalytic activity">
    <reaction evidence="8">
        <text>[ThiI sulfur-carrier protein]-S-sulfanyl-L-cysteine + a uridine in tRNA + 2 reduced [2Fe-2S]-[ferredoxin] + ATP + H(+) = [ThiI sulfur-carrier protein]-L-cysteine + a 4-thiouridine in tRNA + 2 oxidized [2Fe-2S]-[ferredoxin] + AMP + diphosphate</text>
        <dbReference type="Rhea" id="RHEA:24176"/>
        <dbReference type="Rhea" id="RHEA-COMP:10000"/>
        <dbReference type="Rhea" id="RHEA-COMP:10001"/>
        <dbReference type="Rhea" id="RHEA-COMP:13337"/>
        <dbReference type="Rhea" id="RHEA-COMP:13338"/>
        <dbReference type="Rhea" id="RHEA-COMP:13339"/>
        <dbReference type="Rhea" id="RHEA-COMP:13340"/>
        <dbReference type="ChEBI" id="CHEBI:15378"/>
        <dbReference type="ChEBI" id="CHEBI:29950"/>
        <dbReference type="ChEBI" id="CHEBI:30616"/>
        <dbReference type="ChEBI" id="CHEBI:33019"/>
        <dbReference type="ChEBI" id="CHEBI:33737"/>
        <dbReference type="ChEBI" id="CHEBI:33738"/>
        <dbReference type="ChEBI" id="CHEBI:61963"/>
        <dbReference type="ChEBI" id="CHEBI:65315"/>
        <dbReference type="ChEBI" id="CHEBI:136798"/>
        <dbReference type="ChEBI" id="CHEBI:456215"/>
        <dbReference type="EC" id="2.8.1.4"/>
    </reaction>
</comment>
<dbReference type="InterPro" id="IPR004114">
    <property type="entry name" value="THUMP_dom"/>
</dbReference>
<dbReference type="SUPFAM" id="SSF143437">
    <property type="entry name" value="THUMP domain-like"/>
    <property type="match status" value="1"/>
</dbReference>
<dbReference type="GO" id="GO:0052837">
    <property type="term" value="P:thiazole biosynthetic process"/>
    <property type="evidence" value="ECO:0007669"/>
    <property type="project" value="TreeGrafter"/>
</dbReference>
<dbReference type="GeneID" id="37877767"/>